<dbReference type="Proteomes" id="UP000240505">
    <property type="component" value="Chromosome"/>
</dbReference>
<accession>A0A2R4CA26</accession>
<keyword evidence="1" id="KW-1133">Transmembrane helix</keyword>
<evidence type="ECO:0000256" key="1">
    <source>
        <dbReference type="SAM" id="Phobius"/>
    </source>
</evidence>
<gene>
    <name evidence="2" type="ORF">C9I28_12550</name>
</gene>
<feature type="transmembrane region" description="Helical" evidence="1">
    <location>
        <begin position="46"/>
        <end position="67"/>
    </location>
</feature>
<evidence type="ECO:0008006" key="4">
    <source>
        <dbReference type="Google" id="ProtNLM"/>
    </source>
</evidence>
<proteinExistence type="predicted"/>
<dbReference type="RefSeq" id="WP_107141782.1">
    <property type="nucleotide sequence ID" value="NZ_CP028324.1"/>
</dbReference>
<feature type="transmembrane region" description="Helical" evidence="1">
    <location>
        <begin position="12"/>
        <end position="34"/>
    </location>
</feature>
<dbReference type="EMBL" id="CP028324">
    <property type="protein sequence ID" value="AVR96435.1"/>
    <property type="molecule type" value="Genomic_DNA"/>
</dbReference>
<dbReference type="KEGG" id="masz:C9I28_12550"/>
<keyword evidence="3" id="KW-1185">Reference proteome</keyword>
<organism evidence="2 3">
    <name type="scientific">Pseudoduganella armeniaca</name>
    <dbReference type="NCBI Taxonomy" id="2072590"/>
    <lineage>
        <taxon>Bacteria</taxon>
        <taxon>Pseudomonadati</taxon>
        <taxon>Pseudomonadota</taxon>
        <taxon>Betaproteobacteria</taxon>
        <taxon>Burkholderiales</taxon>
        <taxon>Oxalobacteraceae</taxon>
        <taxon>Telluria group</taxon>
        <taxon>Pseudoduganella</taxon>
    </lineage>
</organism>
<name>A0A2R4CA26_9BURK</name>
<reference evidence="2 3" key="1">
    <citation type="submission" date="2018-03" db="EMBL/GenBank/DDBJ databases">
        <title>Massilia armeniaca sp. nov., isolated from desert soil.</title>
        <authorList>
            <person name="Huang H."/>
            <person name="Ren M."/>
        </authorList>
    </citation>
    <scope>NUCLEOTIDE SEQUENCE [LARGE SCALE GENOMIC DNA]</scope>
    <source>
        <strain evidence="2 3">ZMN-3</strain>
    </source>
</reference>
<keyword evidence="1" id="KW-0472">Membrane</keyword>
<sequence>MTKAELPVSRQQLGWLAVMLLAPMLLVSIAATWAPPKPGDTAAHGLLGWSVIGAITLGLLALLYVVARRRAIEIDDTAIVVRHSLYTLRLRRADVSALHLRQVATLDQLGLSLRRNGIAACGYYSGWFSGPRGERTFCAISTWPAYLITVEGQARCRHVALSIPPELARRIAAWAPP</sequence>
<dbReference type="AlphaFoldDB" id="A0A2R4CA26"/>
<evidence type="ECO:0000313" key="2">
    <source>
        <dbReference type="EMBL" id="AVR96435.1"/>
    </source>
</evidence>
<dbReference type="OrthoDB" id="8781528at2"/>
<evidence type="ECO:0000313" key="3">
    <source>
        <dbReference type="Proteomes" id="UP000240505"/>
    </source>
</evidence>
<keyword evidence="1" id="KW-0812">Transmembrane</keyword>
<protein>
    <recommendedName>
        <fullName evidence="4">Bacterial Pleckstrin homology domain-containing protein</fullName>
    </recommendedName>
</protein>